<keyword evidence="3" id="KW-1185">Reference proteome</keyword>
<evidence type="ECO:0000313" key="2">
    <source>
        <dbReference type="EMBL" id="KAL3396097.1"/>
    </source>
</evidence>
<dbReference type="AlphaFoldDB" id="A0ABD2WSU9"/>
<gene>
    <name evidence="2" type="ORF">TKK_009968</name>
</gene>
<dbReference type="Proteomes" id="UP001627154">
    <property type="component" value="Unassembled WGS sequence"/>
</dbReference>
<dbReference type="SUPFAM" id="SSF48403">
    <property type="entry name" value="Ankyrin repeat"/>
    <property type="match status" value="1"/>
</dbReference>
<feature type="region of interest" description="Disordered" evidence="1">
    <location>
        <begin position="117"/>
        <end position="182"/>
    </location>
</feature>
<reference evidence="2 3" key="1">
    <citation type="journal article" date="2024" name="bioRxiv">
        <title>A reference genome for Trichogramma kaykai: A tiny desert-dwelling parasitoid wasp with competing sex-ratio distorters.</title>
        <authorList>
            <person name="Culotta J."/>
            <person name="Lindsey A.R."/>
        </authorList>
    </citation>
    <scope>NUCLEOTIDE SEQUENCE [LARGE SCALE GENOMIC DNA]</scope>
    <source>
        <strain evidence="2 3">KSX58</strain>
    </source>
</reference>
<organism evidence="2 3">
    <name type="scientific">Trichogramma kaykai</name>
    <dbReference type="NCBI Taxonomy" id="54128"/>
    <lineage>
        <taxon>Eukaryota</taxon>
        <taxon>Metazoa</taxon>
        <taxon>Ecdysozoa</taxon>
        <taxon>Arthropoda</taxon>
        <taxon>Hexapoda</taxon>
        <taxon>Insecta</taxon>
        <taxon>Pterygota</taxon>
        <taxon>Neoptera</taxon>
        <taxon>Endopterygota</taxon>
        <taxon>Hymenoptera</taxon>
        <taxon>Apocrita</taxon>
        <taxon>Proctotrupomorpha</taxon>
        <taxon>Chalcidoidea</taxon>
        <taxon>Trichogrammatidae</taxon>
        <taxon>Trichogramma</taxon>
    </lineage>
</organism>
<sequence>MIGPEDHDLDVPNPLRRERAERLMFHSVTNSNIDNILALYCLHYRDPGPELDEAGRPRLRRDTPLHLGARLERSPRAIDLLFRMYGANYVDASGMTHFHVACQYGFRQRVEAFPESAGRRADRASPRAGAGDRGPARGATGGADRAGSDVEPTALASERARHAERRIETRRGGGVLPDIGAG</sequence>
<evidence type="ECO:0000256" key="1">
    <source>
        <dbReference type="SAM" id="MobiDB-lite"/>
    </source>
</evidence>
<dbReference type="EMBL" id="JBJJXI010000074">
    <property type="protein sequence ID" value="KAL3396097.1"/>
    <property type="molecule type" value="Genomic_DNA"/>
</dbReference>
<proteinExistence type="predicted"/>
<dbReference type="InterPro" id="IPR036770">
    <property type="entry name" value="Ankyrin_rpt-contain_sf"/>
</dbReference>
<accession>A0ABD2WSU9</accession>
<feature type="compositionally biased region" description="Basic and acidic residues" evidence="1">
    <location>
        <begin position="158"/>
        <end position="171"/>
    </location>
</feature>
<evidence type="ECO:0000313" key="3">
    <source>
        <dbReference type="Proteomes" id="UP001627154"/>
    </source>
</evidence>
<evidence type="ECO:0008006" key="4">
    <source>
        <dbReference type="Google" id="ProtNLM"/>
    </source>
</evidence>
<feature type="compositionally biased region" description="Low complexity" evidence="1">
    <location>
        <begin position="136"/>
        <end position="145"/>
    </location>
</feature>
<name>A0ABD2WSU9_9HYME</name>
<comment type="caution">
    <text evidence="2">The sequence shown here is derived from an EMBL/GenBank/DDBJ whole genome shotgun (WGS) entry which is preliminary data.</text>
</comment>
<protein>
    <recommendedName>
        <fullName evidence="4">Ankyrin repeat domain-containing protein</fullName>
    </recommendedName>
</protein>